<evidence type="ECO:0000256" key="1">
    <source>
        <dbReference type="SAM" id="SignalP"/>
    </source>
</evidence>
<dbReference type="RefSeq" id="WP_046220621.1">
    <property type="nucleotide sequence ID" value="NZ_JWYV01000007.1"/>
</dbReference>
<sequence>MVKQFLSLLLLVLFSTAPLAASDPTAPLGWQTPSVKKTVTQRLPSLEGIICPEQDQCSVILNSQVVVPGEVISGYTLKAVDGEAVILQRGSRQWRLALYREDITTNE</sequence>
<evidence type="ECO:0000313" key="2">
    <source>
        <dbReference type="EMBL" id="KKC99976.1"/>
    </source>
</evidence>
<gene>
    <name evidence="2" type="ORF">KY46_10665</name>
</gene>
<dbReference type="AlphaFoldDB" id="A0A0F5VDU6"/>
<proteinExistence type="predicted"/>
<dbReference type="Proteomes" id="UP000033633">
    <property type="component" value="Unassembled WGS sequence"/>
</dbReference>
<name>A0A0F5VDU6_9GAMM</name>
<dbReference type="EMBL" id="JWYV01000007">
    <property type="protein sequence ID" value="KKC99976.1"/>
    <property type="molecule type" value="Genomic_DNA"/>
</dbReference>
<organism evidence="2 3">
    <name type="scientific">Photobacterium halotolerans</name>
    <dbReference type="NCBI Taxonomy" id="265726"/>
    <lineage>
        <taxon>Bacteria</taxon>
        <taxon>Pseudomonadati</taxon>
        <taxon>Pseudomonadota</taxon>
        <taxon>Gammaproteobacteria</taxon>
        <taxon>Vibrionales</taxon>
        <taxon>Vibrionaceae</taxon>
        <taxon>Photobacterium</taxon>
    </lineage>
</organism>
<keyword evidence="3" id="KW-1185">Reference proteome</keyword>
<protein>
    <recommendedName>
        <fullName evidence="4">MSHA biogenesis protein MshK</fullName>
    </recommendedName>
</protein>
<dbReference type="STRING" id="265726.KY46_10665"/>
<accession>A0A0F5VDU6</accession>
<comment type="caution">
    <text evidence="2">The sequence shown here is derived from an EMBL/GenBank/DDBJ whole genome shotgun (WGS) entry which is preliminary data.</text>
</comment>
<dbReference type="PATRIC" id="fig|265726.11.peg.4285"/>
<feature type="chain" id="PRO_5002496299" description="MSHA biogenesis protein MshK" evidence="1">
    <location>
        <begin position="21"/>
        <end position="107"/>
    </location>
</feature>
<reference evidence="2 3" key="1">
    <citation type="submission" date="2014-12" db="EMBL/GenBank/DDBJ databases">
        <title>Mercury Reductase activity and rhizosphere competence traits in the genome of root associated Photobacterium halotolerans MELD1.</title>
        <authorList>
            <person name="Mathew D.C."/>
            <person name="Huang C.-C."/>
        </authorList>
    </citation>
    <scope>NUCLEOTIDE SEQUENCE [LARGE SCALE GENOMIC DNA]</scope>
    <source>
        <strain evidence="2 3">MELD1</strain>
    </source>
</reference>
<evidence type="ECO:0000313" key="3">
    <source>
        <dbReference type="Proteomes" id="UP000033633"/>
    </source>
</evidence>
<keyword evidence="1" id="KW-0732">Signal</keyword>
<evidence type="ECO:0008006" key="4">
    <source>
        <dbReference type="Google" id="ProtNLM"/>
    </source>
</evidence>
<feature type="signal peptide" evidence="1">
    <location>
        <begin position="1"/>
        <end position="20"/>
    </location>
</feature>